<sequence>MINVCHPDEYEARAAKARQSAESVLDAECCEIYRRTAASYTELAKMTARMDPSMLKTSMISQSEMSTSASTFDLRR</sequence>
<dbReference type="Proteomes" id="UP001404104">
    <property type="component" value="Unassembled WGS sequence"/>
</dbReference>
<dbReference type="EMBL" id="JBDIMF010000008">
    <property type="protein sequence ID" value="MEN2787980.1"/>
    <property type="molecule type" value="Genomic_DNA"/>
</dbReference>
<proteinExistence type="predicted"/>
<name>A0ABU9XWR2_9SPHN</name>
<organism evidence="2 3">
    <name type="scientific">Sphingomonas qilianensis</name>
    <dbReference type="NCBI Taxonomy" id="1736690"/>
    <lineage>
        <taxon>Bacteria</taxon>
        <taxon>Pseudomonadati</taxon>
        <taxon>Pseudomonadota</taxon>
        <taxon>Alphaproteobacteria</taxon>
        <taxon>Sphingomonadales</taxon>
        <taxon>Sphingomonadaceae</taxon>
        <taxon>Sphingomonas</taxon>
    </lineage>
</organism>
<evidence type="ECO:0000313" key="2">
    <source>
        <dbReference type="EMBL" id="MEN2787980.1"/>
    </source>
</evidence>
<evidence type="ECO:0000256" key="1">
    <source>
        <dbReference type="SAM" id="MobiDB-lite"/>
    </source>
</evidence>
<dbReference type="RefSeq" id="WP_345866225.1">
    <property type="nucleotide sequence ID" value="NZ_JBDIMF010000008.1"/>
</dbReference>
<protein>
    <submittedName>
        <fullName evidence="2">Uncharacterized protein</fullName>
    </submittedName>
</protein>
<keyword evidence="3" id="KW-1185">Reference proteome</keyword>
<accession>A0ABU9XWR2</accession>
<reference evidence="2 3" key="1">
    <citation type="submission" date="2024-05" db="EMBL/GenBank/DDBJ databases">
        <authorList>
            <person name="Liu Q."/>
            <person name="Xin Y.-H."/>
        </authorList>
    </citation>
    <scope>NUCLEOTIDE SEQUENCE [LARGE SCALE GENOMIC DNA]</scope>
    <source>
        <strain evidence="2 3">CGMCC 1.15349</strain>
    </source>
</reference>
<gene>
    <name evidence="2" type="ORF">ABC969_16320</name>
</gene>
<evidence type="ECO:0000313" key="3">
    <source>
        <dbReference type="Proteomes" id="UP001404104"/>
    </source>
</evidence>
<comment type="caution">
    <text evidence="2">The sequence shown here is derived from an EMBL/GenBank/DDBJ whole genome shotgun (WGS) entry which is preliminary data.</text>
</comment>
<feature type="region of interest" description="Disordered" evidence="1">
    <location>
        <begin position="57"/>
        <end position="76"/>
    </location>
</feature>